<dbReference type="Pfam" id="PF02600">
    <property type="entry name" value="DsbB"/>
    <property type="match status" value="1"/>
</dbReference>
<dbReference type="GO" id="GO:0009055">
    <property type="term" value="F:electron transfer activity"/>
    <property type="evidence" value="ECO:0007669"/>
    <property type="project" value="UniProtKB-UniRule"/>
</dbReference>
<dbReference type="SUPFAM" id="SSF158442">
    <property type="entry name" value="DsbB-like"/>
    <property type="match status" value="1"/>
</dbReference>
<dbReference type="AlphaFoldDB" id="A0A857JG02"/>
<feature type="topological domain" description="Cytoplasmic" evidence="14">
    <location>
        <begin position="65"/>
        <end position="70"/>
    </location>
</feature>
<evidence type="ECO:0000256" key="11">
    <source>
        <dbReference type="ARBA" id="ARBA00023157"/>
    </source>
</evidence>
<evidence type="ECO:0000313" key="17">
    <source>
        <dbReference type="Proteomes" id="UP000464524"/>
    </source>
</evidence>
<dbReference type="HAMAP" id="MF_00286">
    <property type="entry name" value="DsbB"/>
    <property type="match status" value="1"/>
</dbReference>
<dbReference type="InterPro" id="IPR050183">
    <property type="entry name" value="DsbB"/>
</dbReference>
<dbReference type="EMBL" id="CP047656">
    <property type="protein sequence ID" value="QHJ10923.1"/>
    <property type="molecule type" value="Genomic_DNA"/>
</dbReference>
<evidence type="ECO:0000256" key="14">
    <source>
        <dbReference type="HAMAP-Rule" id="MF_00286"/>
    </source>
</evidence>
<evidence type="ECO:0000256" key="6">
    <source>
        <dbReference type="ARBA" id="ARBA00022692"/>
    </source>
</evidence>
<proteinExistence type="inferred from homology"/>
<keyword evidence="6 14" id="KW-0812">Transmembrane</keyword>
<evidence type="ECO:0000313" key="16">
    <source>
        <dbReference type="EMBL" id="QHJ10923.1"/>
    </source>
</evidence>
<feature type="topological domain" description="Periplasmic" evidence="14">
    <location>
        <begin position="31"/>
        <end position="48"/>
    </location>
</feature>
<evidence type="ECO:0000256" key="15">
    <source>
        <dbReference type="SAM" id="Phobius"/>
    </source>
</evidence>
<evidence type="ECO:0000256" key="1">
    <source>
        <dbReference type="ARBA" id="ARBA00004429"/>
    </source>
</evidence>
<evidence type="ECO:0000256" key="8">
    <source>
        <dbReference type="ARBA" id="ARBA00022989"/>
    </source>
</evidence>
<evidence type="ECO:0000256" key="9">
    <source>
        <dbReference type="ARBA" id="ARBA00023002"/>
    </source>
</evidence>
<reference evidence="16 17" key="1">
    <citation type="submission" date="2019-12" db="EMBL/GenBank/DDBJ databases">
        <title>Genome sequencing and assembly of endphytes of Porphyra tenera.</title>
        <authorList>
            <person name="Park J.M."/>
            <person name="Shin R."/>
            <person name="Jo S.H."/>
        </authorList>
    </citation>
    <scope>NUCLEOTIDE SEQUENCE [LARGE SCALE GENOMIC DNA]</scope>
    <source>
        <strain evidence="16 17">GPM4</strain>
    </source>
</reference>
<keyword evidence="9 14" id="KW-0560">Oxidoreductase</keyword>
<evidence type="ECO:0000256" key="7">
    <source>
        <dbReference type="ARBA" id="ARBA00022982"/>
    </source>
</evidence>
<feature type="transmembrane region" description="Helical" evidence="15">
    <location>
        <begin position="70"/>
        <end position="88"/>
    </location>
</feature>
<protein>
    <recommendedName>
        <fullName evidence="14">Disulfide bond formation protein B</fullName>
    </recommendedName>
    <alternativeName>
        <fullName evidence="14">Disulfide oxidoreductase</fullName>
    </alternativeName>
</protein>
<comment type="function">
    <text evidence="14">Required for disulfide bond formation in some periplasmic proteins. Acts by oxidizing the DsbA protein.</text>
</comment>
<feature type="topological domain" description="Cytoplasmic" evidence="14">
    <location>
        <begin position="1"/>
        <end position="13"/>
    </location>
</feature>
<keyword evidence="13 14" id="KW-0676">Redox-active center</keyword>
<dbReference type="RefSeq" id="WP_160178721.1">
    <property type="nucleotide sequence ID" value="NZ_CP047656.1"/>
</dbReference>
<dbReference type="GO" id="GO:0006457">
    <property type="term" value="P:protein folding"/>
    <property type="evidence" value="ECO:0007669"/>
    <property type="project" value="InterPro"/>
</dbReference>
<name>A0A857JG02_9ALTE</name>
<dbReference type="PANTHER" id="PTHR36570">
    <property type="entry name" value="DISULFIDE BOND FORMATION PROTEIN B"/>
    <property type="match status" value="1"/>
</dbReference>
<evidence type="ECO:0000256" key="12">
    <source>
        <dbReference type="ARBA" id="ARBA00023186"/>
    </source>
</evidence>
<feature type="transmembrane region" description="Helical" evidence="15">
    <location>
        <begin position="145"/>
        <end position="167"/>
    </location>
</feature>
<comment type="similarity">
    <text evidence="2 14">Belongs to the DsbB family.</text>
</comment>
<organism evidence="16 17">
    <name type="scientific">Paraglaciecola mesophila</name>
    <dbReference type="NCBI Taxonomy" id="197222"/>
    <lineage>
        <taxon>Bacteria</taxon>
        <taxon>Pseudomonadati</taxon>
        <taxon>Pseudomonadota</taxon>
        <taxon>Gammaproteobacteria</taxon>
        <taxon>Alteromonadales</taxon>
        <taxon>Alteromonadaceae</taxon>
        <taxon>Paraglaciecola</taxon>
    </lineage>
</organism>
<gene>
    <name evidence="14" type="primary">dsbB</name>
    <name evidence="16" type="ORF">FX988_01145</name>
</gene>
<evidence type="ECO:0000256" key="4">
    <source>
        <dbReference type="ARBA" id="ARBA00022475"/>
    </source>
</evidence>
<comment type="caution">
    <text evidence="14">Lacks conserved residue(s) required for the propagation of feature annotation.</text>
</comment>
<dbReference type="GO" id="GO:0005886">
    <property type="term" value="C:plasma membrane"/>
    <property type="evidence" value="ECO:0007669"/>
    <property type="project" value="UniProtKB-SubCell"/>
</dbReference>
<evidence type="ECO:0000256" key="2">
    <source>
        <dbReference type="ARBA" id="ARBA00008823"/>
    </source>
</evidence>
<accession>A0A857JG02</accession>
<keyword evidence="17" id="KW-1185">Reference proteome</keyword>
<keyword evidence="10 14" id="KW-0472">Membrane</keyword>
<dbReference type="InterPro" id="IPR023380">
    <property type="entry name" value="DsbB-like_sf"/>
</dbReference>
<evidence type="ECO:0000256" key="3">
    <source>
        <dbReference type="ARBA" id="ARBA00022448"/>
    </source>
</evidence>
<evidence type="ECO:0000256" key="10">
    <source>
        <dbReference type="ARBA" id="ARBA00023136"/>
    </source>
</evidence>
<keyword evidence="7 14" id="KW-0249">Electron transport</keyword>
<keyword evidence="8 14" id="KW-1133">Transmembrane helix</keyword>
<dbReference type="InterPro" id="IPR022920">
    <property type="entry name" value="Disulphide_bond_form_DsbB"/>
</dbReference>
<keyword evidence="11 14" id="KW-1015">Disulfide bond</keyword>
<evidence type="ECO:0000256" key="5">
    <source>
        <dbReference type="ARBA" id="ARBA00022519"/>
    </source>
</evidence>
<keyword evidence="12 14" id="KW-0143">Chaperone</keyword>
<keyword evidence="4 14" id="KW-1003">Cell membrane</keyword>
<comment type="subcellular location">
    <subcellularLocation>
        <location evidence="1">Cell inner membrane</location>
        <topology evidence="1">Multi-pass membrane protein</topology>
    </subcellularLocation>
    <subcellularLocation>
        <location evidence="14">Cell membrane</location>
        <topology evidence="14">Multi-pass membrane protein</topology>
    </subcellularLocation>
</comment>
<feature type="transmembrane region" description="Helical" evidence="15">
    <location>
        <begin position="44"/>
        <end position="63"/>
    </location>
</feature>
<dbReference type="PANTHER" id="PTHR36570:SF2">
    <property type="entry name" value="DISULFIDE BOND FORMATION PROTEIN B"/>
    <property type="match status" value="1"/>
</dbReference>
<feature type="topological domain" description="Cytoplasmic" evidence="14">
    <location>
        <begin position="164"/>
        <end position="171"/>
    </location>
</feature>
<dbReference type="InterPro" id="IPR003752">
    <property type="entry name" value="DiS_bond_form_DsbB/BdbC"/>
</dbReference>
<dbReference type="GO" id="GO:0015035">
    <property type="term" value="F:protein-disulfide reductase activity"/>
    <property type="evidence" value="ECO:0007669"/>
    <property type="project" value="UniProtKB-UniRule"/>
</dbReference>
<sequence>MSFISNLSETRLAWGLLFLSTLVLEAYALYTQHAMDLRPCIMCIYQRTAVFGIMFASVPVFLANNILTRLFAYAVWGVSAIWGGLIAWEHYDLQTASNPFFATCEIVPNFPSWLPLHEWLPNLFAATGDCGDIDWVFLQMSMPQWMMVVFAIYSAIWFVVLGARLLVKRSV</sequence>
<evidence type="ECO:0000256" key="13">
    <source>
        <dbReference type="ARBA" id="ARBA00023284"/>
    </source>
</evidence>
<dbReference type="Proteomes" id="UP000464524">
    <property type="component" value="Chromosome"/>
</dbReference>
<dbReference type="NCBIfam" id="NF002485">
    <property type="entry name" value="PRK01749.1"/>
    <property type="match status" value="1"/>
</dbReference>
<dbReference type="OrthoDB" id="3711263at2"/>
<dbReference type="KEGG" id="pmes:FX988_01145"/>
<dbReference type="Gene3D" id="1.20.1550.10">
    <property type="entry name" value="DsbB-like"/>
    <property type="match status" value="1"/>
</dbReference>
<feature type="disulfide bond" description="Redox-active" evidence="14">
    <location>
        <begin position="40"/>
        <end position="43"/>
    </location>
</feature>
<keyword evidence="5" id="KW-0997">Cell inner membrane</keyword>
<keyword evidence="3 14" id="KW-0813">Transport</keyword>
<feature type="disulfide bond" description="Redox-active" evidence="14">
    <location>
        <begin position="104"/>
        <end position="130"/>
    </location>
</feature>